<protein>
    <recommendedName>
        <fullName evidence="2">Tape measure protein N-terminal domain-containing protein</fullName>
    </recommendedName>
</protein>
<evidence type="ECO:0000256" key="1">
    <source>
        <dbReference type="SAM" id="MobiDB-lite"/>
    </source>
</evidence>
<evidence type="ECO:0000313" key="4">
    <source>
        <dbReference type="Proteomes" id="UP000253752"/>
    </source>
</evidence>
<dbReference type="AlphaFoldDB" id="A0A369MRE4"/>
<dbReference type="NCBIfam" id="TIGR02675">
    <property type="entry name" value="tape_meas_nterm"/>
    <property type="match status" value="1"/>
</dbReference>
<accession>A0A369MRE4</accession>
<dbReference type="InterPro" id="IPR011989">
    <property type="entry name" value="ARM-like"/>
</dbReference>
<dbReference type="InterPro" id="IPR013491">
    <property type="entry name" value="Tape_meas_N"/>
</dbReference>
<reference evidence="3 4" key="1">
    <citation type="journal article" date="2018" name="Elife">
        <title>Discovery and characterization of a prevalent human gut bacterial enzyme sufficient for the inactivation of a family of plant toxins.</title>
        <authorList>
            <person name="Koppel N."/>
            <person name="Bisanz J.E."/>
            <person name="Pandelia M.E."/>
            <person name="Turnbaugh P.J."/>
            <person name="Balskus E.P."/>
        </authorList>
    </citation>
    <scope>NUCLEOTIDE SEQUENCE [LARGE SCALE GENOMIC DNA]</scope>
    <source>
        <strain evidence="3 4">MR1 #12</strain>
    </source>
</reference>
<dbReference type="EMBL" id="PPTX01000022">
    <property type="protein sequence ID" value="RDB76281.1"/>
    <property type="molecule type" value="Genomic_DNA"/>
</dbReference>
<feature type="compositionally biased region" description="Low complexity" evidence="1">
    <location>
        <begin position="888"/>
        <end position="897"/>
    </location>
</feature>
<evidence type="ECO:0000259" key="2">
    <source>
        <dbReference type="Pfam" id="PF20155"/>
    </source>
</evidence>
<proteinExistence type="predicted"/>
<dbReference type="Gene3D" id="1.25.10.10">
    <property type="entry name" value="Leucine-rich Repeat Variant"/>
    <property type="match status" value="1"/>
</dbReference>
<sequence>MSDGQVVIDITGDASRYRAAVSSITESTKKQVAALGNGLQSLGKGISKAVTAPIVGIGTAAVGTAVSFLSLRESAQTAFTTMLGSGEAASKMIGDLYTFAKKTPFKFDGMMQSAQQLISMGMAAENVIPTLTAVGDAAAASGKGQEGFGAITAALGKMQAQGQVSLEEIWSLSDNGVQALQILANKSGRSIDEMKEAISDGAVESGWAIQALAEGIEEGTDGMAGQTARMGGMMGELKNTFRGACDSMTSSIRNFGLAVIGEYGTTDAESSKFLGSLTRIVQQATAIIDAASKKWSDAGLSIEPMASAVGDALEKIAGGIEKMDPATFAAIVKALVALAAAGPGLVIVGKAVSLVGTAMGPIGALASGVASAAGTLKSAAKGAGEFASGILGAALPAAKDFTRSLAHGLIPQSAFDTAKQLSTDLAYGFRDAKNDIAEAFGGVKDKIASKFSGISDAVGAKLAPIKDKVGGLMSVLGESAKNAADTFAAKLDLSGPAEKAKGALGKVGQAAGGLAKGAVVATGVLGAAATGLLGLGLAAAAGGADLKKMADDFVANMQQITANLPALADQASQILPTLVSQVVDNLPAFLSAIQQAFLQVVGILPTIMPALIDGVVQLVTALATMLVTMAPQLLDAGLQLFIALVEAFAEMVPQLTPLLPDLVSKLVGILVKNAPALLKAGFTLFRALVSAFLQMVPQLISSLPQLISQVLSTVGSWMPSLGSAAGQLFGMIVQAVPGIAGSLLGALRSLLGQLPGAVASFAGSLASAGYNMLMGLVSGITSAGGAVWNAIINVCSNALGAVKDFFGIHSPSRVLAAVGRYLPKGLAVGVSDTADEAVQAMRDMAAEVVDAADMDVPAVEVPVEFDVPDFPGVGAPSSAAFALDAALARSGSSPSSPRGRKPKEDGGESGRIVDAVERLTERVDRLDRGLGRKIADNSPDEVTISNARGARRALGVG</sequence>
<dbReference type="InterPro" id="IPR016024">
    <property type="entry name" value="ARM-type_fold"/>
</dbReference>
<gene>
    <name evidence="3" type="ORF">C1872_12625</name>
</gene>
<feature type="domain" description="Tape measure protein N-terminal" evidence="2">
    <location>
        <begin position="73"/>
        <end position="245"/>
    </location>
</feature>
<dbReference type="SUPFAM" id="SSF48371">
    <property type="entry name" value="ARM repeat"/>
    <property type="match status" value="1"/>
</dbReference>
<dbReference type="Proteomes" id="UP000253752">
    <property type="component" value="Unassembled WGS sequence"/>
</dbReference>
<dbReference type="Pfam" id="PF20155">
    <property type="entry name" value="TMP_3"/>
    <property type="match status" value="1"/>
</dbReference>
<feature type="region of interest" description="Disordered" evidence="1">
    <location>
        <begin position="888"/>
        <end position="914"/>
    </location>
</feature>
<organism evidence="3 4">
    <name type="scientific">Eggerthella lenta</name>
    <name type="common">Eubacterium lentum</name>
    <dbReference type="NCBI Taxonomy" id="84112"/>
    <lineage>
        <taxon>Bacteria</taxon>
        <taxon>Bacillati</taxon>
        <taxon>Actinomycetota</taxon>
        <taxon>Coriobacteriia</taxon>
        <taxon>Eggerthellales</taxon>
        <taxon>Eggerthellaceae</taxon>
        <taxon>Eggerthella</taxon>
    </lineage>
</organism>
<dbReference type="RefSeq" id="WP_114516593.1">
    <property type="nucleotide sequence ID" value="NZ_PPTX01000022.1"/>
</dbReference>
<name>A0A369MRE4_EGGLN</name>
<comment type="caution">
    <text evidence="3">The sequence shown here is derived from an EMBL/GenBank/DDBJ whole genome shotgun (WGS) entry which is preliminary data.</text>
</comment>
<evidence type="ECO:0000313" key="3">
    <source>
        <dbReference type="EMBL" id="RDB76281.1"/>
    </source>
</evidence>